<dbReference type="InterPro" id="IPR011527">
    <property type="entry name" value="ABC1_TM_dom"/>
</dbReference>
<keyword evidence="13" id="KW-1185">Reference proteome</keyword>
<dbReference type="SMART" id="SM00382">
    <property type="entry name" value="AAA"/>
    <property type="match status" value="1"/>
</dbReference>
<evidence type="ECO:0000256" key="7">
    <source>
        <dbReference type="ARBA" id="ARBA00022989"/>
    </source>
</evidence>
<evidence type="ECO:0000256" key="2">
    <source>
        <dbReference type="ARBA" id="ARBA00022448"/>
    </source>
</evidence>
<evidence type="ECO:0000259" key="10">
    <source>
        <dbReference type="PROSITE" id="PS50893"/>
    </source>
</evidence>
<dbReference type="RefSeq" id="WP_165388804.1">
    <property type="nucleotide sequence ID" value="NZ_SGXF01000001.1"/>
</dbReference>
<feature type="transmembrane region" description="Helical" evidence="9">
    <location>
        <begin position="146"/>
        <end position="170"/>
    </location>
</feature>
<sequence>MRGDKVVIKEKKEVLEKKQKIPRQNRVMTYVLRYWYLYLLALVSMVIAIVLDVLAPAITRSIIDDVIVAGRVEILMRLLLGLAGIGLGRAIFGYIKEFTVDVAACKIGCDIRGNLFRHIQKLSMGYFDKNNSGELLARVKDDVDKIWNATGFVGMLIAECTIHTVLVLTCMFSVSPLLTLVPLAVMPVVAWTGIRLEQKLGSVYEDISEENAQLNTVAQENLAGVRTVKAFAREEYEIQKFKKHNKKYYDLNMKQARTLAKYHPNISFYTKVLLVAVIIFGGIMVMKDMITIGQLGQFTEYANNIIWPMEMIGWLSSDFAAAVASNKKIQKILLEEPEIKNPELPVSMEEVKGEVEFSHVDLKLQSQDVLKDISFHVKPGGTLGIMGMTGAGKTSVINLLERFYDASGGCVKVDGVDVRRMDLETLRRNIAVVMQDVFLFSDTINENISIGRRGQLEAQAIRQAAGSACADGFIGSLSEQYDTVIGERGVGLSGGQKQRISIARALAKKTPVLVLDDSTSALDMETEFEIQKKLKELENTTKLIIAHRISAVRHADEIIVLDHGSIAERGTHETLMEKKGLYYATYCAQYDAMQYETELKGGMEAWL</sequence>
<keyword evidence="3" id="KW-1003">Cell membrane</keyword>
<keyword evidence="4 9" id="KW-0812">Transmembrane</keyword>
<keyword evidence="2" id="KW-0813">Transport</keyword>
<comment type="caution">
    <text evidence="12">The sequence shown here is derived from an EMBL/GenBank/DDBJ whole genome shotgun (WGS) entry which is preliminary data.</text>
</comment>
<dbReference type="SUPFAM" id="SSF90123">
    <property type="entry name" value="ABC transporter transmembrane region"/>
    <property type="match status" value="1"/>
</dbReference>
<dbReference type="PROSITE" id="PS50893">
    <property type="entry name" value="ABC_TRANSPORTER_2"/>
    <property type="match status" value="1"/>
</dbReference>
<evidence type="ECO:0000256" key="5">
    <source>
        <dbReference type="ARBA" id="ARBA00022741"/>
    </source>
</evidence>
<keyword evidence="6 12" id="KW-0067">ATP-binding</keyword>
<feature type="transmembrane region" description="Helical" evidence="9">
    <location>
        <begin position="266"/>
        <end position="286"/>
    </location>
</feature>
<dbReference type="GO" id="GO:0015421">
    <property type="term" value="F:ABC-type oligopeptide transporter activity"/>
    <property type="evidence" value="ECO:0007669"/>
    <property type="project" value="TreeGrafter"/>
</dbReference>
<dbReference type="EMBL" id="SGXF01000001">
    <property type="protein sequence ID" value="RZT02664.1"/>
    <property type="molecule type" value="Genomic_DNA"/>
</dbReference>
<dbReference type="Gene3D" id="3.40.50.300">
    <property type="entry name" value="P-loop containing nucleotide triphosphate hydrolases"/>
    <property type="match status" value="1"/>
</dbReference>
<proteinExistence type="predicted"/>
<dbReference type="InterPro" id="IPR039421">
    <property type="entry name" value="Type_1_exporter"/>
</dbReference>
<dbReference type="CDD" id="cd18542">
    <property type="entry name" value="ABC_6TM_YknU_like"/>
    <property type="match status" value="1"/>
</dbReference>
<dbReference type="GO" id="GO:0016887">
    <property type="term" value="F:ATP hydrolysis activity"/>
    <property type="evidence" value="ECO:0007669"/>
    <property type="project" value="InterPro"/>
</dbReference>
<evidence type="ECO:0000256" key="4">
    <source>
        <dbReference type="ARBA" id="ARBA00022692"/>
    </source>
</evidence>
<name>A0A4Q7PP39_9FIRM</name>
<dbReference type="Gene3D" id="1.20.1560.10">
    <property type="entry name" value="ABC transporter type 1, transmembrane domain"/>
    <property type="match status" value="1"/>
</dbReference>
<keyword evidence="5" id="KW-0547">Nucleotide-binding</keyword>
<evidence type="ECO:0000256" key="3">
    <source>
        <dbReference type="ARBA" id="ARBA00022475"/>
    </source>
</evidence>
<dbReference type="GO" id="GO:0005886">
    <property type="term" value="C:plasma membrane"/>
    <property type="evidence" value="ECO:0007669"/>
    <property type="project" value="UniProtKB-SubCell"/>
</dbReference>
<organism evidence="12 13">
    <name type="scientific">Cuneatibacter caecimuris</name>
    <dbReference type="NCBI Taxonomy" id="1796618"/>
    <lineage>
        <taxon>Bacteria</taxon>
        <taxon>Bacillati</taxon>
        <taxon>Bacillota</taxon>
        <taxon>Clostridia</taxon>
        <taxon>Lachnospirales</taxon>
        <taxon>Lachnospiraceae</taxon>
        <taxon>Cuneatibacter</taxon>
    </lineage>
</organism>
<feature type="transmembrane region" description="Helical" evidence="9">
    <location>
        <begin position="35"/>
        <end position="54"/>
    </location>
</feature>
<feature type="domain" description="ABC transmembrane type-1" evidence="11">
    <location>
        <begin position="39"/>
        <end position="321"/>
    </location>
</feature>
<feature type="transmembrane region" description="Helical" evidence="9">
    <location>
        <begin position="74"/>
        <end position="92"/>
    </location>
</feature>
<dbReference type="Pfam" id="PF00664">
    <property type="entry name" value="ABC_membrane"/>
    <property type="match status" value="1"/>
</dbReference>
<dbReference type="PROSITE" id="PS00211">
    <property type="entry name" value="ABC_TRANSPORTER_1"/>
    <property type="match status" value="1"/>
</dbReference>
<dbReference type="InterPro" id="IPR036640">
    <property type="entry name" value="ABC1_TM_sf"/>
</dbReference>
<dbReference type="PROSITE" id="PS50929">
    <property type="entry name" value="ABC_TM1F"/>
    <property type="match status" value="1"/>
</dbReference>
<evidence type="ECO:0000259" key="11">
    <source>
        <dbReference type="PROSITE" id="PS50929"/>
    </source>
</evidence>
<dbReference type="Pfam" id="PF00005">
    <property type="entry name" value="ABC_tran"/>
    <property type="match status" value="1"/>
</dbReference>
<dbReference type="PANTHER" id="PTHR43394">
    <property type="entry name" value="ATP-DEPENDENT PERMEASE MDL1, MITOCHONDRIAL"/>
    <property type="match status" value="1"/>
</dbReference>
<feature type="transmembrane region" description="Helical" evidence="9">
    <location>
        <begin position="177"/>
        <end position="194"/>
    </location>
</feature>
<keyword evidence="8 9" id="KW-0472">Membrane</keyword>
<evidence type="ECO:0000313" key="13">
    <source>
        <dbReference type="Proteomes" id="UP000292927"/>
    </source>
</evidence>
<dbReference type="AlphaFoldDB" id="A0A4Q7PP39"/>
<dbReference type="GO" id="GO:0005524">
    <property type="term" value="F:ATP binding"/>
    <property type="evidence" value="ECO:0007669"/>
    <property type="project" value="UniProtKB-KW"/>
</dbReference>
<evidence type="ECO:0000313" key="12">
    <source>
        <dbReference type="EMBL" id="RZT02664.1"/>
    </source>
</evidence>
<evidence type="ECO:0000256" key="6">
    <source>
        <dbReference type="ARBA" id="ARBA00022840"/>
    </source>
</evidence>
<dbReference type="InterPro" id="IPR017871">
    <property type="entry name" value="ABC_transporter-like_CS"/>
</dbReference>
<dbReference type="FunFam" id="3.40.50.300:FF:000221">
    <property type="entry name" value="Multidrug ABC transporter ATP-binding protein"/>
    <property type="match status" value="1"/>
</dbReference>
<keyword evidence="7 9" id="KW-1133">Transmembrane helix</keyword>
<dbReference type="Proteomes" id="UP000292927">
    <property type="component" value="Unassembled WGS sequence"/>
</dbReference>
<reference evidence="12 13" key="1">
    <citation type="submission" date="2019-02" db="EMBL/GenBank/DDBJ databases">
        <title>Genomic Encyclopedia of Type Strains, Phase IV (KMG-IV): sequencing the most valuable type-strain genomes for metagenomic binning, comparative biology and taxonomic classification.</title>
        <authorList>
            <person name="Goeker M."/>
        </authorList>
    </citation>
    <scope>NUCLEOTIDE SEQUENCE [LARGE SCALE GENOMIC DNA]</scope>
    <source>
        <strain evidence="12 13">DSM 29486</strain>
    </source>
</reference>
<dbReference type="InterPro" id="IPR027417">
    <property type="entry name" value="P-loop_NTPase"/>
</dbReference>
<dbReference type="SUPFAM" id="SSF52540">
    <property type="entry name" value="P-loop containing nucleoside triphosphate hydrolases"/>
    <property type="match status" value="1"/>
</dbReference>
<feature type="domain" description="ABC transporter" evidence="10">
    <location>
        <begin position="355"/>
        <end position="588"/>
    </location>
</feature>
<dbReference type="InterPro" id="IPR003439">
    <property type="entry name" value="ABC_transporter-like_ATP-bd"/>
</dbReference>
<accession>A0A4Q7PP39</accession>
<gene>
    <name evidence="12" type="ORF">EV209_0786</name>
</gene>
<evidence type="ECO:0000256" key="1">
    <source>
        <dbReference type="ARBA" id="ARBA00004651"/>
    </source>
</evidence>
<comment type="subcellular location">
    <subcellularLocation>
        <location evidence="1">Cell membrane</location>
        <topology evidence="1">Multi-pass membrane protein</topology>
    </subcellularLocation>
</comment>
<protein>
    <submittedName>
        <fullName evidence="12">ATP-binding cassette subfamily B protein</fullName>
    </submittedName>
</protein>
<evidence type="ECO:0000256" key="8">
    <source>
        <dbReference type="ARBA" id="ARBA00023136"/>
    </source>
</evidence>
<dbReference type="InterPro" id="IPR003593">
    <property type="entry name" value="AAA+_ATPase"/>
</dbReference>
<dbReference type="PANTHER" id="PTHR43394:SF1">
    <property type="entry name" value="ATP-BINDING CASSETTE SUB-FAMILY B MEMBER 10, MITOCHONDRIAL"/>
    <property type="match status" value="1"/>
</dbReference>
<evidence type="ECO:0000256" key="9">
    <source>
        <dbReference type="SAM" id="Phobius"/>
    </source>
</evidence>